<feature type="compositionally biased region" description="Basic and acidic residues" evidence="10">
    <location>
        <begin position="933"/>
        <end position="946"/>
    </location>
</feature>
<evidence type="ECO:0000313" key="17">
    <source>
        <dbReference type="EMBL" id="GGA18876.1"/>
    </source>
</evidence>
<evidence type="ECO:0000256" key="3">
    <source>
        <dbReference type="ARBA" id="ARBA00022449"/>
    </source>
</evidence>
<evidence type="ECO:0000259" key="15">
    <source>
        <dbReference type="Pfam" id="PF13244"/>
    </source>
</evidence>
<feature type="transmembrane region" description="Helical" evidence="11">
    <location>
        <begin position="736"/>
        <end position="756"/>
    </location>
</feature>
<dbReference type="GO" id="GO:0005886">
    <property type="term" value="C:plasma membrane"/>
    <property type="evidence" value="ECO:0007669"/>
    <property type="project" value="UniProtKB-SubCell"/>
</dbReference>
<dbReference type="Pfam" id="PF20501">
    <property type="entry name" value="MbhE"/>
    <property type="match status" value="1"/>
</dbReference>
<gene>
    <name evidence="17" type="primary">phaAB</name>
    <name evidence="17" type="ORF">GCM10011333_22520</name>
</gene>
<evidence type="ECO:0000256" key="6">
    <source>
        <dbReference type="ARBA" id="ARBA00022989"/>
    </source>
</evidence>
<evidence type="ECO:0000256" key="10">
    <source>
        <dbReference type="SAM" id="MobiDB-lite"/>
    </source>
</evidence>
<comment type="caution">
    <text evidence="17">The sequence shown here is derived from an EMBL/GenBank/DDBJ whole genome shotgun (WGS) entry which is preliminary data.</text>
</comment>
<protein>
    <submittedName>
        <fullName evidence="17">Monovalent cation/H+ antiporter subunit A</fullName>
    </submittedName>
</protein>
<feature type="transmembrane region" description="Helical" evidence="11">
    <location>
        <begin position="877"/>
        <end position="899"/>
    </location>
</feature>
<evidence type="ECO:0000256" key="4">
    <source>
        <dbReference type="ARBA" id="ARBA00022475"/>
    </source>
</evidence>
<keyword evidence="7" id="KW-0406">Ion transport</keyword>
<feature type="transmembrane region" description="Helical" evidence="11">
    <location>
        <begin position="317"/>
        <end position="340"/>
    </location>
</feature>
<feature type="transmembrane region" description="Helical" evidence="11">
    <location>
        <begin position="126"/>
        <end position="145"/>
    </location>
</feature>
<keyword evidence="8 11" id="KW-0472">Membrane</keyword>
<dbReference type="Pfam" id="PF13244">
    <property type="entry name" value="MbhD"/>
    <property type="match status" value="1"/>
</dbReference>
<feature type="transmembrane region" description="Helical" evidence="11">
    <location>
        <begin position="804"/>
        <end position="825"/>
    </location>
</feature>
<feature type="transmembrane region" description="Helical" evidence="11">
    <location>
        <begin position="837"/>
        <end position="857"/>
    </location>
</feature>
<dbReference type="PANTHER" id="PTHR43373:SF1">
    <property type="entry name" value="NA(+)_H(+) ANTIPORTER SUBUNIT A"/>
    <property type="match status" value="1"/>
</dbReference>
<dbReference type="RefSeq" id="WP_188550983.1">
    <property type="nucleotide sequence ID" value="NZ_BMFY01000009.1"/>
</dbReference>
<comment type="subcellular location">
    <subcellularLocation>
        <location evidence="1">Cell membrane</location>
        <topology evidence="1">Multi-pass membrane protein</topology>
    </subcellularLocation>
    <subcellularLocation>
        <location evidence="9">Membrane</location>
        <topology evidence="9">Multi-pass membrane protein</topology>
    </subcellularLocation>
</comment>
<feature type="transmembrane region" description="Helical" evidence="11">
    <location>
        <begin position="614"/>
        <end position="633"/>
    </location>
</feature>
<evidence type="ECO:0000256" key="2">
    <source>
        <dbReference type="ARBA" id="ARBA00022448"/>
    </source>
</evidence>
<evidence type="ECO:0000313" key="18">
    <source>
        <dbReference type="Proteomes" id="UP000616114"/>
    </source>
</evidence>
<evidence type="ECO:0000259" key="13">
    <source>
        <dbReference type="Pfam" id="PF00662"/>
    </source>
</evidence>
<dbReference type="InterPro" id="IPR025383">
    <property type="entry name" value="MrpA_C/MbhD"/>
</dbReference>
<name>A0A8J2TZ67_9MICO</name>
<sequence>MPLSLILALAGGLVLFAAVMARVLGRRAGWPIAAGMGALAAAVAARAPGSGAVTETVSWIPTIDVALRLRLDGLSFLFALLVLIIGALVMVYSSAYTSSKGAVGFYTLMTAFAASMLLLVLADDLIVLFVAWEFTTLCSYLLILRSNRKAGPPATRTLLLTAGGGLCLLGAVALVSNRTGTTELTAALNHEAWAQDPGFAAAAAILVAVAAMTKSAQFPFHSWLPDAMVAPAPVSAYLHAAAMVKAGIFLLMLFAPAASHSPVWPVMLIGFGLITAVMGALFALQRTDLKELLAYSTVSQLGLLMAVIGVGTPDAMLAASVHVVAHALFKSAGFMHVGFLEKRLGTRDIRELSGLWRSRPWDAVMIVLAAASMAGIPPALGFVSKELVFDSMLLLPAGSALGWTVALIASAGAVLTVAYSARMVVTTLPGPAMRPNEGVRTGAMSLAISLAAVTGTGIGLTVWLLDDLLAPAAAVSAGVGAGEIYGLSLWHGFNAPLALSAAAVAGGLLITVRRTAVDRLLVGRSLFPSDGTTLVQASQDGIIRGGRRVGDLTRTDSPAAHLAVPAVLIAIAGAGLPLLWPGWGTANVEAPDVPLFIMVAAGVIAVIVARARLAAIISVGVAGFAVAIWFFVLGASDVALTQLLVEILTVVIMVLVLRRLGREFTPTPRARRVGAGIAAAVAGVTAFFATLAFTGHRGLSPVGEYFLREAENDTGGTNVVNTILVDFRALDTLGELVVLAIAALAINSLLVARRPVSGPAPSLLRTPLADPASNAVFLRVLDRFLVPLMLIGSAYALLRGHNDPGGGFIAALIGASALALAYLSASSDENRRLNRPYRAIAGAGIIVAVGCGLLGLLDDSFLRPLHFDVLGVHITTALIFDLGVYLAVFGVILAALNLLGTRQGAQETAEGLPAPEETPVTVAAPVAPAAAGRGHDDGHSTEEARS</sequence>
<dbReference type="Pfam" id="PF00361">
    <property type="entry name" value="Proton_antipo_M"/>
    <property type="match status" value="1"/>
</dbReference>
<keyword evidence="3" id="KW-0050">Antiport</keyword>
<evidence type="ECO:0000256" key="7">
    <source>
        <dbReference type="ARBA" id="ARBA00023065"/>
    </source>
</evidence>
<feature type="transmembrane region" description="Helical" evidence="11">
    <location>
        <begin position="102"/>
        <end position="120"/>
    </location>
</feature>
<feature type="transmembrane region" description="Helical" evidence="11">
    <location>
        <begin position="639"/>
        <end position="661"/>
    </location>
</feature>
<dbReference type="NCBIfam" id="NF009290">
    <property type="entry name" value="PRK12650.1"/>
    <property type="match status" value="1"/>
</dbReference>
<feature type="region of interest" description="Disordered" evidence="10">
    <location>
        <begin position="909"/>
        <end position="946"/>
    </location>
</feature>
<feature type="transmembrane region" description="Helical" evidence="11">
    <location>
        <begin position="442"/>
        <end position="465"/>
    </location>
</feature>
<proteinExistence type="predicted"/>
<feature type="transmembrane region" description="Helical" evidence="11">
    <location>
        <begin position="593"/>
        <end position="609"/>
    </location>
</feature>
<accession>A0A8J2TZ67</accession>
<dbReference type="InterPro" id="IPR001750">
    <property type="entry name" value="ND/Mrp_TM"/>
</dbReference>
<keyword evidence="6 11" id="KW-1133">Transmembrane helix</keyword>
<dbReference type="GO" id="GO:0015297">
    <property type="term" value="F:antiporter activity"/>
    <property type="evidence" value="ECO:0007669"/>
    <property type="project" value="UniProtKB-KW"/>
</dbReference>
<evidence type="ECO:0000259" key="16">
    <source>
        <dbReference type="Pfam" id="PF20501"/>
    </source>
</evidence>
<feature type="transmembrane region" description="Helical" evidence="11">
    <location>
        <begin position="562"/>
        <end position="581"/>
    </location>
</feature>
<feature type="transmembrane region" description="Helical" evidence="11">
    <location>
        <begin position="74"/>
        <end position="95"/>
    </location>
</feature>
<evidence type="ECO:0000256" key="11">
    <source>
        <dbReference type="SAM" id="Phobius"/>
    </source>
</evidence>
<dbReference type="InterPro" id="IPR007182">
    <property type="entry name" value="MnhB"/>
</dbReference>
<dbReference type="GO" id="GO:0006811">
    <property type="term" value="P:monoatomic ion transport"/>
    <property type="evidence" value="ECO:0007669"/>
    <property type="project" value="UniProtKB-KW"/>
</dbReference>
<feature type="transmembrane region" description="Helical" evidence="11">
    <location>
        <begin position="234"/>
        <end position="257"/>
    </location>
</feature>
<feature type="domain" description="MrpA C-terminal/MbhE" evidence="16">
    <location>
        <begin position="671"/>
        <end position="756"/>
    </location>
</feature>
<keyword evidence="2" id="KW-0813">Transport</keyword>
<feature type="transmembrane region" description="Helical" evidence="11">
    <location>
        <begin position="673"/>
        <end position="693"/>
    </location>
</feature>
<dbReference type="Proteomes" id="UP000616114">
    <property type="component" value="Unassembled WGS sequence"/>
</dbReference>
<dbReference type="AlphaFoldDB" id="A0A8J2TZ67"/>
<evidence type="ECO:0000256" key="5">
    <source>
        <dbReference type="ARBA" id="ARBA00022692"/>
    </source>
</evidence>
<dbReference type="InterPro" id="IPR001516">
    <property type="entry name" value="Proton_antipo_N"/>
</dbReference>
<dbReference type="Pfam" id="PF04039">
    <property type="entry name" value="MnhB"/>
    <property type="match status" value="1"/>
</dbReference>
<feature type="transmembrane region" description="Helical" evidence="11">
    <location>
        <begin position="263"/>
        <end position="285"/>
    </location>
</feature>
<dbReference type="Pfam" id="PF00662">
    <property type="entry name" value="Proton_antipo_N"/>
    <property type="match status" value="1"/>
</dbReference>
<dbReference type="EMBL" id="BMFY01000009">
    <property type="protein sequence ID" value="GGA18876.1"/>
    <property type="molecule type" value="Genomic_DNA"/>
</dbReference>
<evidence type="ECO:0000259" key="12">
    <source>
        <dbReference type="Pfam" id="PF00361"/>
    </source>
</evidence>
<dbReference type="InterPro" id="IPR046806">
    <property type="entry name" value="MrpA_C/MbhE"/>
</dbReference>
<evidence type="ECO:0000256" key="8">
    <source>
        <dbReference type="ARBA" id="ARBA00023136"/>
    </source>
</evidence>
<feature type="transmembrane region" description="Helical" evidence="11">
    <location>
        <begin position="493"/>
        <end position="512"/>
    </location>
</feature>
<dbReference type="InterPro" id="IPR050616">
    <property type="entry name" value="CPA3_Na-H_Antiporter_A"/>
</dbReference>
<feature type="domain" description="NADH-Ubiquinone oxidoreductase (complex I) chain 5 N-terminal" evidence="13">
    <location>
        <begin position="60"/>
        <end position="96"/>
    </location>
</feature>
<feature type="compositionally biased region" description="Low complexity" evidence="10">
    <location>
        <begin position="913"/>
        <end position="931"/>
    </location>
</feature>
<evidence type="ECO:0000256" key="1">
    <source>
        <dbReference type="ARBA" id="ARBA00004651"/>
    </source>
</evidence>
<feature type="domain" description="NADH:quinone oxidoreductase/Mrp antiporter transmembrane" evidence="12">
    <location>
        <begin position="122"/>
        <end position="394"/>
    </location>
</feature>
<feature type="transmembrane region" description="Helical" evidence="11">
    <location>
        <begin position="361"/>
        <end position="380"/>
    </location>
</feature>
<evidence type="ECO:0000256" key="9">
    <source>
        <dbReference type="RuleBase" id="RU000320"/>
    </source>
</evidence>
<evidence type="ECO:0000259" key="14">
    <source>
        <dbReference type="Pfam" id="PF04039"/>
    </source>
</evidence>
<feature type="transmembrane region" description="Helical" evidence="11">
    <location>
        <begin position="400"/>
        <end position="421"/>
    </location>
</feature>
<keyword evidence="4" id="KW-1003">Cell membrane</keyword>
<feature type="domain" description="Na+/H+ antiporter MnhB subunit-related protein" evidence="14">
    <location>
        <begin position="778"/>
        <end position="893"/>
    </location>
</feature>
<feature type="transmembrane region" description="Helical" evidence="11">
    <location>
        <begin position="157"/>
        <end position="177"/>
    </location>
</feature>
<dbReference type="PANTHER" id="PTHR43373">
    <property type="entry name" value="NA(+)/H(+) ANTIPORTER SUBUNIT"/>
    <property type="match status" value="1"/>
</dbReference>
<feature type="transmembrane region" description="Helical" evidence="11">
    <location>
        <begin position="292"/>
        <end position="311"/>
    </location>
</feature>
<keyword evidence="5 9" id="KW-0812">Transmembrane</keyword>
<organism evidence="17 18">
    <name type="scientific">Sediminivirga luteola</name>
    <dbReference type="NCBI Taxonomy" id="1774748"/>
    <lineage>
        <taxon>Bacteria</taxon>
        <taxon>Bacillati</taxon>
        <taxon>Actinomycetota</taxon>
        <taxon>Actinomycetes</taxon>
        <taxon>Micrococcales</taxon>
        <taxon>Brevibacteriaceae</taxon>
        <taxon>Sediminivirga</taxon>
    </lineage>
</organism>
<reference evidence="17" key="2">
    <citation type="submission" date="2020-09" db="EMBL/GenBank/DDBJ databases">
        <authorList>
            <person name="Sun Q."/>
            <person name="Zhou Y."/>
        </authorList>
    </citation>
    <scope>NUCLEOTIDE SEQUENCE</scope>
    <source>
        <strain evidence="17">CGMCC 1.12785</strain>
    </source>
</reference>
<reference evidence="17" key="1">
    <citation type="journal article" date="2014" name="Int. J. Syst. Evol. Microbiol.">
        <title>Complete genome sequence of Corynebacterium casei LMG S-19264T (=DSM 44701T), isolated from a smear-ripened cheese.</title>
        <authorList>
            <consortium name="US DOE Joint Genome Institute (JGI-PGF)"/>
            <person name="Walter F."/>
            <person name="Albersmeier A."/>
            <person name="Kalinowski J."/>
            <person name="Ruckert C."/>
        </authorList>
    </citation>
    <scope>NUCLEOTIDE SEQUENCE</scope>
    <source>
        <strain evidence="17">CGMCC 1.12785</strain>
    </source>
</reference>
<feature type="domain" description="MrpA C-terminal/MbhD" evidence="15">
    <location>
        <begin position="597"/>
        <end position="662"/>
    </location>
</feature>
<feature type="transmembrane region" description="Helical" evidence="11">
    <location>
        <begin position="776"/>
        <end position="798"/>
    </location>
</feature>
<keyword evidence="18" id="KW-1185">Reference proteome</keyword>
<feature type="transmembrane region" description="Helical" evidence="11">
    <location>
        <begin position="197"/>
        <end position="213"/>
    </location>
</feature>
<dbReference type="PRINTS" id="PR01434">
    <property type="entry name" value="NADHDHGNASE5"/>
</dbReference>